<comment type="function">
    <text evidence="2">Catalyzes the ATP-dependent biosynthesis of glutamine from glutamate and ammonia.</text>
</comment>
<dbReference type="Pfam" id="PF00120">
    <property type="entry name" value="Gln-synt_C"/>
    <property type="match status" value="1"/>
</dbReference>
<dbReference type="GO" id="GO:0005524">
    <property type="term" value="F:ATP binding"/>
    <property type="evidence" value="ECO:0007669"/>
    <property type="project" value="UniProtKB-KW"/>
</dbReference>
<accession>A0A1X7NHW6</accession>
<dbReference type="RefSeq" id="WP_085463900.1">
    <property type="nucleotide sequence ID" value="NZ_FXBL01000004.1"/>
</dbReference>
<gene>
    <name evidence="10" type="ORF">SAMN02982922_1853</name>
</gene>
<dbReference type="AlphaFoldDB" id="A0A1X7NHW6"/>
<dbReference type="Proteomes" id="UP000193083">
    <property type="component" value="Unassembled WGS sequence"/>
</dbReference>
<keyword evidence="3" id="KW-0436">Ligase</keyword>
<sequence length="438" mass="46571">MTATHLAAIVTTDLTAITRGRFLPADRIGHAVNSGVGWVPANASLKPTGEIVADNIWGSAGDLRILPDLSARAVTAMTGSPTPFDMTPGDIVTLDGAPWSACSRSALRAAIAALKEETGLSVLSSFEQEFQLVGSDLPDAHVFSFQALRRAEPFAGRYFAALADAGVDPEVIIAEYGKDQYEITSGPTDALAAADRAVVIREITREMARNEGWRATFAPKTQPDAVGNGVHIHFSLIDAQGNPAGFDASKPGRLSDVAASFCAGILNHMPAMLALTASSPSSYLRLKPHNWSSAWTWLGERDREASLRICPTVEIAGKDPARQFNVEYRAADGTANPYLALAALLRAGLDGIRQQLEPAPIFSGDPELLSDGERARLGLARLPVTLDAALDSLEASQVVAEWFAPELLASFLGIKRSEAKDAHTLNDRQVCAACAALY</sequence>
<dbReference type="InterPro" id="IPR008147">
    <property type="entry name" value="Gln_synt_N"/>
</dbReference>
<comment type="cofactor">
    <cofactor evidence="1">
        <name>Mg(2+)</name>
        <dbReference type="ChEBI" id="CHEBI:18420"/>
    </cofactor>
</comment>
<dbReference type="OrthoDB" id="9789509at2"/>
<keyword evidence="6" id="KW-0535">Nitrogen fixation</keyword>
<dbReference type="Gene3D" id="3.30.590.10">
    <property type="entry name" value="Glutamine synthetase/guanido kinase, catalytic domain"/>
    <property type="match status" value="1"/>
</dbReference>
<dbReference type="GO" id="GO:0006542">
    <property type="term" value="P:glutamine biosynthetic process"/>
    <property type="evidence" value="ECO:0007669"/>
    <property type="project" value="InterPro"/>
</dbReference>
<comment type="similarity">
    <text evidence="7 8">Belongs to the glutamine synthetase family.</text>
</comment>
<proteinExistence type="inferred from homology"/>
<keyword evidence="4" id="KW-0547">Nucleotide-binding</keyword>
<dbReference type="SUPFAM" id="SSF55931">
    <property type="entry name" value="Glutamine synthetase/guanido kinase"/>
    <property type="match status" value="1"/>
</dbReference>
<evidence type="ECO:0000256" key="4">
    <source>
        <dbReference type="ARBA" id="ARBA00022741"/>
    </source>
</evidence>
<protein>
    <submittedName>
        <fullName evidence="10">Glutamine synthetase</fullName>
    </submittedName>
</protein>
<dbReference type="InterPro" id="IPR014746">
    <property type="entry name" value="Gln_synth/guanido_kin_cat_dom"/>
</dbReference>
<dbReference type="InterPro" id="IPR036651">
    <property type="entry name" value="Gln_synt_N_sf"/>
</dbReference>
<evidence type="ECO:0000256" key="5">
    <source>
        <dbReference type="ARBA" id="ARBA00022840"/>
    </source>
</evidence>
<dbReference type="GO" id="GO:0004356">
    <property type="term" value="F:glutamine synthetase activity"/>
    <property type="evidence" value="ECO:0007669"/>
    <property type="project" value="InterPro"/>
</dbReference>
<evidence type="ECO:0000256" key="3">
    <source>
        <dbReference type="ARBA" id="ARBA00022598"/>
    </source>
</evidence>
<keyword evidence="5" id="KW-0067">ATP-binding</keyword>
<name>A0A1X7NHW6_9HYPH</name>
<keyword evidence="11" id="KW-1185">Reference proteome</keyword>
<dbReference type="PANTHER" id="PTHR43785">
    <property type="entry name" value="GAMMA-GLUTAMYLPUTRESCINE SYNTHETASE"/>
    <property type="match status" value="1"/>
</dbReference>
<evidence type="ECO:0000256" key="8">
    <source>
        <dbReference type="RuleBase" id="RU000384"/>
    </source>
</evidence>
<evidence type="ECO:0000256" key="2">
    <source>
        <dbReference type="ARBA" id="ARBA00003117"/>
    </source>
</evidence>
<feature type="domain" description="GS catalytic" evidence="9">
    <location>
        <begin position="103"/>
        <end position="438"/>
    </location>
</feature>
<dbReference type="SMART" id="SM01230">
    <property type="entry name" value="Gln-synt_C"/>
    <property type="match status" value="1"/>
</dbReference>
<evidence type="ECO:0000256" key="1">
    <source>
        <dbReference type="ARBA" id="ARBA00001946"/>
    </source>
</evidence>
<dbReference type="PROSITE" id="PS51987">
    <property type="entry name" value="GS_CATALYTIC"/>
    <property type="match status" value="1"/>
</dbReference>
<evidence type="ECO:0000313" key="11">
    <source>
        <dbReference type="Proteomes" id="UP000193083"/>
    </source>
</evidence>
<dbReference type="Pfam" id="PF16952">
    <property type="entry name" value="Gln-synt_N_2"/>
    <property type="match status" value="1"/>
</dbReference>
<organism evidence="10 11">
    <name type="scientific">Mesorhizobium australicum</name>
    <dbReference type="NCBI Taxonomy" id="536018"/>
    <lineage>
        <taxon>Bacteria</taxon>
        <taxon>Pseudomonadati</taxon>
        <taxon>Pseudomonadota</taxon>
        <taxon>Alphaproteobacteria</taxon>
        <taxon>Hyphomicrobiales</taxon>
        <taxon>Phyllobacteriaceae</taxon>
        <taxon>Mesorhizobium</taxon>
    </lineage>
</organism>
<dbReference type="EMBL" id="FXBL01000004">
    <property type="protein sequence ID" value="SMH36964.1"/>
    <property type="molecule type" value="Genomic_DNA"/>
</dbReference>
<evidence type="ECO:0000259" key="9">
    <source>
        <dbReference type="PROSITE" id="PS51987"/>
    </source>
</evidence>
<reference evidence="10 11" key="1">
    <citation type="submission" date="2017-04" db="EMBL/GenBank/DDBJ databases">
        <authorList>
            <person name="Afonso C.L."/>
            <person name="Miller P.J."/>
            <person name="Scott M.A."/>
            <person name="Spackman E."/>
            <person name="Goraichik I."/>
            <person name="Dimitrov K.M."/>
            <person name="Suarez D.L."/>
            <person name="Swayne D.E."/>
        </authorList>
    </citation>
    <scope>NUCLEOTIDE SEQUENCE [LARGE SCALE GENOMIC DNA]</scope>
    <source>
        <strain evidence="10 11">B5P</strain>
    </source>
</reference>
<dbReference type="PANTHER" id="PTHR43785:SF12">
    <property type="entry name" value="TYPE-1 GLUTAMINE SYNTHETASE 2"/>
    <property type="match status" value="1"/>
</dbReference>
<evidence type="ECO:0000256" key="6">
    <source>
        <dbReference type="ARBA" id="ARBA00023231"/>
    </source>
</evidence>
<evidence type="ECO:0000313" key="10">
    <source>
        <dbReference type="EMBL" id="SMH36964.1"/>
    </source>
</evidence>
<dbReference type="Gene3D" id="3.10.20.70">
    <property type="entry name" value="Glutamine synthetase, N-terminal domain"/>
    <property type="match status" value="1"/>
</dbReference>
<dbReference type="InterPro" id="IPR008146">
    <property type="entry name" value="Gln_synth_cat_dom"/>
</dbReference>
<evidence type="ECO:0000256" key="7">
    <source>
        <dbReference type="PROSITE-ProRule" id="PRU01331"/>
    </source>
</evidence>